<organism evidence="1 2">
    <name type="scientific">Babesia bovis</name>
    <dbReference type="NCBI Taxonomy" id="5865"/>
    <lineage>
        <taxon>Eukaryota</taxon>
        <taxon>Sar</taxon>
        <taxon>Alveolata</taxon>
        <taxon>Apicomplexa</taxon>
        <taxon>Aconoidasida</taxon>
        <taxon>Piroplasmida</taxon>
        <taxon>Babesiidae</taxon>
        <taxon>Babesia</taxon>
    </lineage>
</organism>
<name>A7AUC8_BABBO</name>
<evidence type="ECO:0000313" key="1">
    <source>
        <dbReference type="EMBL" id="EDO06539.1"/>
    </source>
</evidence>
<dbReference type="EMBL" id="AAXT01000003">
    <property type="protein sequence ID" value="EDO06539.1"/>
    <property type="molecule type" value="Genomic_DNA"/>
</dbReference>
<sequence>MKCSNIIKYESLEHSNLLSIRNELAKRHPNAESYFETHKEEINGLIVDVLKCLHSEGELSYNVKSEVVETSVKVENDANVPISTMEKVNSEPNPKVTTSTSDAGEDVEQLAKRARKNQSSIMTREEFSEKAHTITVQIENTVFKVPSRVFSTGSCGWYDQFRIYQMNYRGLNERVTIEVDGRSLICQVGLNCTVVGSKSWKP</sequence>
<dbReference type="InParanoid" id="A7AUC8"/>
<comment type="caution">
    <text evidence="1">The sequence shown here is derived from an EMBL/GenBank/DDBJ whole genome shotgun (WGS) entry which is preliminary data.</text>
</comment>
<reference evidence="1 2" key="1">
    <citation type="journal article" date="2007" name="PLoS Pathog.">
        <title>Genome sequence of Babesia bovis and comparative analysis of apicomplexan hemoprotozoa.</title>
        <authorList>
            <person name="Brayton K.A."/>
            <person name="Lau A.O.T."/>
            <person name="Herndon D.R."/>
            <person name="Hannick L."/>
            <person name="Kappmeyer L.S."/>
            <person name="Berens S.J."/>
            <person name="Bidwell S.L."/>
            <person name="Brown W.C."/>
            <person name="Crabtree J."/>
            <person name="Fadrosh D."/>
            <person name="Feldblum T."/>
            <person name="Forberger H.A."/>
            <person name="Haas B.J."/>
            <person name="Howell J.M."/>
            <person name="Khouri H."/>
            <person name="Koo H."/>
            <person name="Mann D.J."/>
            <person name="Norimine J."/>
            <person name="Paulsen I.T."/>
            <person name="Radune D."/>
            <person name="Ren Q."/>
            <person name="Smith R.K. Jr."/>
            <person name="Suarez C.E."/>
            <person name="White O."/>
            <person name="Wortman J.R."/>
            <person name="Knowles D.P. Jr."/>
            <person name="McElwain T.F."/>
            <person name="Nene V.M."/>
        </authorList>
    </citation>
    <scope>NUCLEOTIDE SEQUENCE [LARGE SCALE GENOMIC DNA]</scope>
    <source>
        <strain evidence="1">T2Bo</strain>
    </source>
</reference>
<dbReference type="OMA" id="QVGLNCT"/>
<accession>A7AUC8</accession>
<dbReference type="eggNOG" id="ENOG502S8A7">
    <property type="taxonomic scope" value="Eukaryota"/>
</dbReference>
<gene>
    <name evidence="1" type="ORF">BBOV_II005890</name>
</gene>
<dbReference type="VEuPathDB" id="PiroplasmaDB:BBOV_II005890"/>
<evidence type="ECO:0000313" key="2">
    <source>
        <dbReference type="Proteomes" id="UP000002173"/>
    </source>
</evidence>
<dbReference type="AlphaFoldDB" id="A7AUC8"/>
<keyword evidence="2" id="KW-1185">Reference proteome</keyword>
<protein>
    <submittedName>
        <fullName evidence="1">Uncharacterized protein</fullName>
    </submittedName>
</protein>
<dbReference type="Proteomes" id="UP000002173">
    <property type="component" value="Chromosome 2"/>
</dbReference>
<proteinExistence type="predicted"/>